<dbReference type="GO" id="GO:1990904">
    <property type="term" value="C:ribonucleoprotein complex"/>
    <property type="evidence" value="ECO:0007669"/>
    <property type="project" value="UniProtKB-KW"/>
</dbReference>
<keyword evidence="9" id="KW-0131">Cell cycle</keyword>
<evidence type="ECO:0000256" key="8">
    <source>
        <dbReference type="ARBA" id="ARBA00023274"/>
    </source>
</evidence>
<gene>
    <name evidence="15" type="ORF">KPH14_004458</name>
</gene>
<evidence type="ECO:0000256" key="11">
    <source>
        <dbReference type="ARBA" id="ARBA00035184"/>
    </source>
</evidence>
<organism evidence="15 16">
    <name type="scientific">Odynerus spinipes</name>
    <dbReference type="NCBI Taxonomy" id="1348599"/>
    <lineage>
        <taxon>Eukaryota</taxon>
        <taxon>Metazoa</taxon>
        <taxon>Ecdysozoa</taxon>
        <taxon>Arthropoda</taxon>
        <taxon>Hexapoda</taxon>
        <taxon>Insecta</taxon>
        <taxon>Pterygota</taxon>
        <taxon>Neoptera</taxon>
        <taxon>Endopterygota</taxon>
        <taxon>Hymenoptera</taxon>
        <taxon>Apocrita</taxon>
        <taxon>Aculeata</taxon>
        <taxon>Vespoidea</taxon>
        <taxon>Vespidae</taxon>
        <taxon>Eumeninae</taxon>
        <taxon>Odynerus</taxon>
    </lineage>
</organism>
<feature type="region of interest" description="Disordered" evidence="14">
    <location>
        <begin position="228"/>
        <end position="274"/>
    </location>
</feature>
<keyword evidence="16" id="KW-1185">Reference proteome</keyword>
<keyword evidence="8" id="KW-0687">Ribonucleoprotein</keyword>
<dbReference type="PANTHER" id="PTHR31761">
    <property type="entry name" value="GROWTH ARREST AND DNA DAMAGE-INDUCIBLE PROTEINS-INTERACTING PROTEIN 1 GADD45GIP1"/>
    <property type="match status" value="1"/>
</dbReference>
<evidence type="ECO:0000313" key="16">
    <source>
        <dbReference type="Proteomes" id="UP001258017"/>
    </source>
</evidence>
<keyword evidence="7" id="KW-0539">Nucleus</keyword>
<dbReference type="Gene3D" id="6.10.280.120">
    <property type="entry name" value="Growth arrest and DNA-damage-inducible proteins-interacting protein 1"/>
    <property type="match status" value="1"/>
</dbReference>
<dbReference type="GO" id="GO:0005840">
    <property type="term" value="C:ribosome"/>
    <property type="evidence" value="ECO:0007669"/>
    <property type="project" value="UniProtKB-KW"/>
</dbReference>
<protein>
    <recommendedName>
        <fullName evidence="11">Large ribosomal subunit protein mL64</fullName>
    </recommendedName>
    <alternativeName>
        <fullName evidence="10">39S ribosomal protein L59, mitochondrial</fullName>
    </alternativeName>
    <alternativeName>
        <fullName evidence="12">Growth arrest and DNA damage-inducible proteins-interacting protein 1</fullName>
    </alternativeName>
</protein>
<evidence type="ECO:0000256" key="7">
    <source>
        <dbReference type="ARBA" id="ARBA00023242"/>
    </source>
</evidence>
<dbReference type="PANTHER" id="PTHR31761:SF1">
    <property type="entry name" value="LARGE RIBOSOMAL SUBUNIT PROTEIN ML64"/>
    <property type="match status" value="1"/>
</dbReference>
<dbReference type="GO" id="GO:0005634">
    <property type="term" value="C:nucleus"/>
    <property type="evidence" value="ECO:0007669"/>
    <property type="project" value="UniProtKB-SubCell"/>
</dbReference>
<evidence type="ECO:0000256" key="1">
    <source>
        <dbReference type="ARBA" id="ARBA00004123"/>
    </source>
</evidence>
<evidence type="ECO:0000256" key="14">
    <source>
        <dbReference type="SAM" id="MobiDB-lite"/>
    </source>
</evidence>
<comment type="subcellular location">
    <subcellularLocation>
        <location evidence="2">Mitochondrion</location>
    </subcellularLocation>
    <subcellularLocation>
        <location evidence="1">Nucleus</location>
    </subcellularLocation>
</comment>
<accession>A0AAD9RZG9</accession>
<feature type="compositionally biased region" description="Polar residues" evidence="14">
    <location>
        <begin position="249"/>
        <end position="270"/>
    </location>
</feature>
<comment type="caution">
    <text evidence="15">The sequence shown here is derived from an EMBL/GenBank/DDBJ whole genome shotgun (WGS) entry which is preliminary data.</text>
</comment>
<keyword evidence="6" id="KW-0496">Mitochondrion</keyword>
<dbReference type="AlphaFoldDB" id="A0AAD9RZG9"/>
<sequence length="286" mass="33120">MSLKILFNVNTPLCMRIQNILNRRCFASSTTQKDVTPSGEKSLLEAAEEVPIFVDVESEEDKIEIEKKRNKSRLNPQHRNILFGQRPYDKPIEWFHNTVKYKKRTLGKYGLKAVEVPAGFAWPTVEEVEDMKEYERVAYPHSIQEEWTRIEKKNKEEAEAIKAREADISAKMIKMEKWITELNVKLAKKEAEMLEAKRLRERLIEEVRSELGVTVSIYDDKFKEALAQKEKEERKKQKAAKKKLREETSSPLKDSTQINQGVLASSSVGEPSSDIIESRCLCQKSM</sequence>
<evidence type="ECO:0000256" key="9">
    <source>
        <dbReference type="ARBA" id="ARBA00023306"/>
    </source>
</evidence>
<dbReference type="InterPro" id="IPR018472">
    <property type="entry name" value="Ribosomal_mL64"/>
</dbReference>
<comment type="similarity">
    <text evidence="3">Belongs to the mitochondrion-specific ribosomal protein mL64 family.</text>
</comment>
<evidence type="ECO:0000256" key="2">
    <source>
        <dbReference type="ARBA" id="ARBA00004173"/>
    </source>
</evidence>
<evidence type="ECO:0000256" key="13">
    <source>
        <dbReference type="ARBA" id="ARBA00060144"/>
    </source>
</evidence>
<evidence type="ECO:0000256" key="12">
    <source>
        <dbReference type="ARBA" id="ARBA00035485"/>
    </source>
</evidence>
<dbReference type="GO" id="GO:0005739">
    <property type="term" value="C:mitochondrion"/>
    <property type="evidence" value="ECO:0007669"/>
    <property type="project" value="UniProtKB-SubCell"/>
</dbReference>
<dbReference type="Proteomes" id="UP001258017">
    <property type="component" value="Unassembled WGS sequence"/>
</dbReference>
<dbReference type="EMBL" id="JAIFRP010000006">
    <property type="protein sequence ID" value="KAK2588475.1"/>
    <property type="molecule type" value="Genomic_DNA"/>
</dbReference>
<comment type="function">
    <text evidence="13">Acts as a negative regulator of G1 to S cell cycle phase progression by inhibiting cyclin-dependent kinases. Inhibitory effects are additive with GADD45 proteins but also occur in the absence of GADD45 proteins. Acts as a repressor of the orphan nuclear receptor NR4A1 by inhibiting AB domain-mediated transcriptional activity. May be involved in the hormone-mediated regulation of NR4A1 transcriptional activity. May play a role in mitochondrial protein synthesis.</text>
</comment>
<keyword evidence="4" id="KW-0689">Ribosomal protein</keyword>
<dbReference type="Pfam" id="PF10147">
    <property type="entry name" value="CR6_interact"/>
    <property type="match status" value="1"/>
</dbReference>
<reference evidence="15" key="1">
    <citation type="submission" date="2021-08" db="EMBL/GenBank/DDBJ databases">
        <authorList>
            <person name="Misof B."/>
            <person name="Oliver O."/>
            <person name="Podsiadlowski L."/>
            <person name="Donath A."/>
            <person name="Peters R."/>
            <person name="Mayer C."/>
            <person name="Rust J."/>
            <person name="Gunkel S."/>
            <person name="Lesny P."/>
            <person name="Martin S."/>
            <person name="Oeyen J.P."/>
            <person name="Petersen M."/>
            <person name="Panagiotis P."/>
            <person name="Wilbrandt J."/>
            <person name="Tanja T."/>
        </authorList>
    </citation>
    <scope>NUCLEOTIDE SEQUENCE</scope>
    <source>
        <strain evidence="15">GBR_01_08_01A</strain>
        <tissue evidence="15">Thorax + abdomen</tissue>
    </source>
</reference>
<evidence type="ECO:0000256" key="5">
    <source>
        <dbReference type="ARBA" id="ARBA00023054"/>
    </source>
</evidence>
<name>A0AAD9RZG9_9HYME</name>
<evidence type="ECO:0000256" key="4">
    <source>
        <dbReference type="ARBA" id="ARBA00022980"/>
    </source>
</evidence>
<keyword evidence="5" id="KW-0175">Coiled coil</keyword>
<evidence type="ECO:0000256" key="6">
    <source>
        <dbReference type="ARBA" id="ARBA00023128"/>
    </source>
</evidence>
<evidence type="ECO:0000256" key="10">
    <source>
        <dbReference type="ARBA" id="ARBA00030700"/>
    </source>
</evidence>
<reference evidence="15" key="2">
    <citation type="journal article" date="2023" name="Commun. Biol.">
        <title>Intrasexual cuticular hydrocarbon dimorphism in a wasp sheds light on hydrocarbon biosynthesis genes in Hymenoptera.</title>
        <authorList>
            <person name="Moris V.C."/>
            <person name="Podsiadlowski L."/>
            <person name="Martin S."/>
            <person name="Oeyen J.P."/>
            <person name="Donath A."/>
            <person name="Petersen M."/>
            <person name="Wilbrandt J."/>
            <person name="Misof B."/>
            <person name="Liedtke D."/>
            <person name="Thamm M."/>
            <person name="Scheiner R."/>
            <person name="Schmitt T."/>
            <person name="Niehuis O."/>
        </authorList>
    </citation>
    <scope>NUCLEOTIDE SEQUENCE</scope>
    <source>
        <strain evidence="15">GBR_01_08_01A</strain>
    </source>
</reference>
<evidence type="ECO:0000256" key="3">
    <source>
        <dbReference type="ARBA" id="ARBA00005421"/>
    </source>
</evidence>
<dbReference type="InterPro" id="IPR043035">
    <property type="entry name" value="Ribosomal_mL64_sf"/>
</dbReference>
<proteinExistence type="inferred from homology"/>
<evidence type="ECO:0000313" key="15">
    <source>
        <dbReference type="EMBL" id="KAK2588475.1"/>
    </source>
</evidence>